<dbReference type="EMBL" id="JH000665">
    <property type="protein sequence ID" value="EGW03113.1"/>
    <property type="molecule type" value="Genomic_DNA"/>
</dbReference>
<accession>G3HSJ2</accession>
<name>G3HSJ2_CRIGR</name>
<evidence type="ECO:0000313" key="1">
    <source>
        <dbReference type="EMBL" id="EGW03113.1"/>
    </source>
</evidence>
<protein>
    <submittedName>
        <fullName evidence="1">Uncharacterized protein</fullName>
    </submittedName>
</protein>
<dbReference type="AlphaFoldDB" id="G3HSJ2"/>
<evidence type="ECO:0000313" key="2">
    <source>
        <dbReference type="Proteomes" id="UP000001075"/>
    </source>
</evidence>
<reference evidence="2" key="1">
    <citation type="journal article" date="2011" name="Nat. Biotechnol.">
        <title>The genomic sequence of the Chinese hamster ovary (CHO)-K1 cell line.</title>
        <authorList>
            <person name="Xu X."/>
            <person name="Nagarajan H."/>
            <person name="Lewis N.E."/>
            <person name="Pan S."/>
            <person name="Cai Z."/>
            <person name="Liu X."/>
            <person name="Chen W."/>
            <person name="Xie M."/>
            <person name="Wang W."/>
            <person name="Hammond S."/>
            <person name="Andersen M.R."/>
            <person name="Neff N."/>
            <person name="Passarelli B."/>
            <person name="Koh W."/>
            <person name="Fan H.C."/>
            <person name="Wang J."/>
            <person name="Gui Y."/>
            <person name="Lee K.H."/>
            <person name="Betenbaugh M.J."/>
            <person name="Quake S.R."/>
            <person name="Famili I."/>
            <person name="Palsson B.O."/>
            <person name="Wang J."/>
        </authorList>
    </citation>
    <scope>NUCLEOTIDE SEQUENCE [LARGE SCALE GENOMIC DNA]</scope>
    <source>
        <strain evidence="2">CHO K1 cell line</strain>
    </source>
</reference>
<proteinExistence type="predicted"/>
<gene>
    <name evidence="1" type="ORF">I79_013825</name>
</gene>
<dbReference type="Proteomes" id="UP000001075">
    <property type="component" value="Unassembled WGS sequence"/>
</dbReference>
<sequence>MGASCSFLSPPTELRAVPPPQCTEIHRQGGWLTASHPCIFGNGNPHISPES</sequence>
<dbReference type="InParanoid" id="G3HSJ2"/>
<organism evidence="1 2">
    <name type="scientific">Cricetulus griseus</name>
    <name type="common">Chinese hamster</name>
    <name type="synonym">Cricetulus barabensis griseus</name>
    <dbReference type="NCBI Taxonomy" id="10029"/>
    <lineage>
        <taxon>Eukaryota</taxon>
        <taxon>Metazoa</taxon>
        <taxon>Chordata</taxon>
        <taxon>Craniata</taxon>
        <taxon>Vertebrata</taxon>
        <taxon>Euteleostomi</taxon>
        <taxon>Mammalia</taxon>
        <taxon>Eutheria</taxon>
        <taxon>Euarchontoglires</taxon>
        <taxon>Glires</taxon>
        <taxon>Rodentia</taxon>
        <taxon>Myomorpha</taxon>
        <taxon>Muroidea</taxon>
        <taxon>Cricetidae</taxon>
        <taxon>Cricetinae</taxon>
        <taxon>Cricetulus</taxon>
    </lineage>
</organism>